<evidence type="ECO:0008006" key="4">
    <source>
        <dbReference type="Google" id="ProtNLM"/>
    </source>
</evidence>
<feature type="transmembrane region" description="Helical" evidence="1">
    <location>
        <begin position="55"/>
        <end position="78"/>
    </location>
</feature>
<accession>A0ABY5J1B0</accession>
<dbReference type="EMBL" id="CP101808">
    <property type="protein sequence ID" value="UUD37040.1"/>
    <property type="molecule type" value="Genomic_DNA"/>
</dbReference>
<sequence>MSSSKNFWSIDKLVQIIVWATTGIWMLGLIVVFAFKTKILADDGMGQEAGNNLVAALSLIFLFLLIASVTVTVVFSFLNKRKAKEVK</sequence>
<keyword evidence="1" id="KW-1133">Transmembrane helix</keyword>
<feature type="transmembrane region" description="Helical" evidence="1">
    <location>
        <begin position="12"/>
        <end position="35"/>
    </location>
</feature>
<name>A0ABY5J1B0_9BACT</name>
<keyword evidence="1" id="KW-0812">Transmembrane</keyword>
<keyword evidence="1" id="KW-0472">Membrane</keyword>
<dbReference type="RefSeq" id="WP_129722448.1">
    <property type="nucleotide sequence ID" value="NZ_CP101808.1"/>
</dbReference>
<reference evidence="2" key="1">
    <citation type="submission" date="2022-07" db="EMBL/GenBank/DDBJ databases">
        <title>Complete genome of Mycoplasma equigenitalium type strain T37.</title>
        <authorList>
            <person name="Spergser J."/>
        </authorList>
    </citation>
    <scope>NUCLEOTIDE SEQUENCE</scope>
    <source>
        <strain evidence="2">T37</strain>
    </source>
</reference>
<evidence type="ECO:0000313" key="2">
    <source>
        <dbReference type="EMBL" id="UUD37040.1"/>
    </source>
</evidence>
<keyword evidence="3" id="KW-1185">Reference proteome</keyword>
<evidence type="ECO:0000313" key="3">
    <source>
        <dbReference type="Proteomes" id="UP001059576"/>
    </source>
</evidence>
<dbReference type="Proteomes" id="UP001059576">
    <property type="component" value="Chromosome"/>
</dbReference>
<protein>
    <recommendedName>
        <fullName evidence="4">DUF3923 family protein</fullName>
    </recommendedName>
</protein>
<gene>
    <name evidence="2" type="ORF">NPA09_00480</name>
</gene>
<organism evidence="2 3">
    <name type="scientific">Mycoplasmopsis equigenitalium</name>
    <dbReference type="NCBI Taxonomy" id="114883"/>
    <lineage>
        <taxon>Bacteria</taxon>
        <taxon>Bacillati</taxon>
        <taxon>Mycoplasmatota</taxon>
        <taxon>Mycoplasmoidales</taxon>
        <taxon>Metamycoplasmataceae</taxon>
        <taxon>Mycoplasmopsis</taxon>
    </lineage>
</organism>
<proteinExistence type="predicted"/>
<evidence type="ECO:0000256" key="1">
    <source>
        <dbReference type="SAM" id="Phobius"/>
    </source>
</evidence>